<dbReference type="EMBL" id="BARS01019324">
    <property type="protein sequence ID" value="GAF89616.1"/>
    <property type="molecule type" value="Genomic_DNA"/>
</dbReference>
<evidence type="ECO:0000313" key="3">
    <source>
        <dbReference type="EMBL" id="GAF89616.1"/>
    </source>
</evidence>
<dbReference type="InterPro" id="IPR052710">
    <property type="entry name" value="CAAX_protease"/>
</dbReference>
<reference evidence="3" key="1">
    <citation type="journal article" date="2014" name="Front. Microbiol.">
        <title>High frequency of phylogenetically diverse reductive dehalogenase-homologous genes in deep subseafloor sedimentary metagenomes.</title>
        <authorList>
            <person name="Kawai M."/>
            <person name="Futagami T."/>
            <person name="Toyoda A."/>
            <person name="Takaki Y."/>
            <person name="Nishi S."/>
            <person name="Hori S."/>
            <person name="Arai W."/>
            <person name="Tsubouchi T."/>
            <person name="Morono Y."/>
            <person name="Uchiyama I."/>
            <person name="Ito T."/>
            <person name="Fujiyama A."/>
            <person name="Inagaki F."/>
            <person name="Takami H."/>
        </authorList>
    </citation>
    <scope>NUCLEOTIDE SEQUENCE</scope>
    <source>
        <strain evidence="3">Expedition CK06-06</strain>
    </source>
</reference>
<keyword evidence="1" id="KW-1133">Transmembrane helix</keyword>
<name>X0TQW7_9ZZZZ</name>
<keyword evidence="1" id="KW-0812">Transmembrane</keyword>
<sequence length="214" mass="23229">MEAEQIEIKTLIISLATMICIEVATRFVISKGLYNQMIILGVTRLLEIILVMLIVQTWGRGLPSIGLARSKMVPGAKKGLIWSAGFATVAFFGFVVLFVVGINGLTLIQAHLPKKPSETILFFVVGGMLGPIAEEIFFRGILYGFFRRWGVVVALVLSTLIFVLTHPINHGVPAIQVVGGVVFAVAYEAEGSLMTPITIHALGNMAIFTLSWIS</sequence>
<comment type="caution">
    <text evidence="3">The sequence shown here is derived from an EMBL/GenBank/DDBJ whole genome shotgun (WGS) entry which is preliminary data.</text>
</comment>
<dbReference type="PANTHER" id="PTHR36435:SF1">
    <property type="entry name" value="CAAX AMINO TERMINAL PROTEASE FAMILY PROTEIN"/>
    <property type="match status" value="1"/>
</dbReference>
<dbReference type="Pfam" id="PF02517">
    <property type="entry name" value="Rce1-like"/>
    <property type="match status" value="1"/>
</dbReference>
<organism evidence="3">
    <name type="scientific">marine sediment metagenome</name>
    <dbReference type="NCBI Taxonomy" id="412755"/>
    <lineage>
        <taxon>unclassified sequences</taxon>
        <taxon>metagenomes</taxon>
        <taxon>ecological metagenomes</taxon>
    </lineage>
</organism>
<evidence type="ECO:0000256" key="1">
    <source>
        <dbReference type="SAM" id="Phobius"/>
    </source>
</evidence>
<feature type="transmembrane region" description="Helical" evidence="1">
    <location>
        <begin position="120"/>
        <end position="142"/>
    </location>
</feature>
<feature type="transmembrane region" description="Helical" evidence="1">
    <location>
        <begin position="79"/>
        <end position="108"/>
    </location>
</feature>
<dbReference type="GO" id="GO:0080120">
    <property type="term" value="P:CAAX-box protein maturation"/>
    <property type="evidence" value="ECO:0007669"/>
    <property type="project" value="UniProtKB-ARBA"/>
</dbReference>
<protein>
    <recommendedName>
        <fullName evidence="2">CAAX prenyl protease 2/Lysostaphin resistance protein A-like domain-containing protein</fullName>
    </recommendedName>
</protein>
<feature type="transmembrane region" description="Helical" evidence="1">
    <location>
        <begin position="193"/>
        <end position="213"/>
    </location>
</feature>
<dbReference type="AlphaFoldDB" id="X0TQW7"/>
<feature type="domain" description="CAAX prenyl protease 2/Lysostaphin resistance protein A-like" evidence="2">
    <location>
        <begin position="117"/>
        <end position="205"/>
    </location>
</feature>
<feature type="transmembrane region" description="Helical" evidence="1">
    <location>
        <begin position="6"/>
        <end position="25"/>
    </location>
</feature>
<keyword evidence="1" id="KW-0472">Membrane</keyword>
<dbReference type="PANTHER" id="PTHR36435">
    <property type="entry name" value="SLR1288 PROTEIN"/>
    <property type="match status" value="1"/>
</dbReference>
<accession>X0TQW7</accession>
<feature type="transmembrane region" description="Helical" evidence="1">
    <location>
        <begin position="37"/>
        <end position="59"/>
    </location>
</feature>
<gene>
    <name evidence="3" type="ORF">S01H1_31331</name>
</gene>
<feature type="transmembrane region" description="Helical" evidence="1">
    <location>
        <begin position="148"/>
        <end position="164"/>
    </location>
</feature>
<evidence type="ECO:0000259" key="2">
    <source>
        <dbReference type="Pfam" id="PF02517"/>
    </source>
</evidence>
<dbReference type="InterPro" id="IPR003675">
    <property type="entry name" value="Rce1/LyrA-like_dom"/>
</dbReference>
<dbReference type="GO" id="GO:0004175">
    <property type="term" value="F:endopeptidase activity"/>
    <property type="evidence" value="ECO:0007669"/>
    <property type="project" value="UniProtKB-ARBA"/>
</dbReference>
<proteinExistence type="predicted"/>